<organism evidence="2 3">
    <name type="scientific">Candidatus Lloydbacteria bacterium RIFCSPHIGHO2_02_FULL_50_13</name>
    <dbReference type="NCBI Taxonomy" id="1798661"/>
    <lineage>
        <taxon>Bacteria</taxon>
        <taxon>Candidatus Lloydiibacteriota</taxon>
    </lineage>
</organism>
<dbReference type="InterPro" id="IPR027434">
    <property type="entry name" value="Homing_endonucl"/>
</dbReference>
<proteinExistence type="predicted"/>
<protein>
    <recommendedName>
        <fullName evidence="1">Homing endonuclease LAGLIDADG domain-containing protein</fullName>
    </recommendedName>
</protein>
<evidence type="ECO:0000313" key="3">
    <source>
        <dbReference type="Proteomes" id="UP000177996"/>
    </source>
</evidence>
<dbReference type="EMBL" id="MHLL01000004">
    <property type="protein sequence ID" value="OGZ10693.1"/>
    <property type="molecule type" value="Genomic_DNA"/>
</dbReference>
<accession>A0A1G2DAX4</accession>
<dbReference type="InterPro" id="IPR004860">
    <property type="entry name" value="LAGLIDADG_dom"/>
</dbReference>
<dbReference type="AlphaFoldDB" id="A0A1G2DAX4"/>
<reference evidence="2 3" key="1">
    <citation type="journal article" date="2016" name="Nat. Commun.">
        <title>Thousands of microbial genomes shed light on interconnected biogeochemical processes in an aquifer system.</title>
        <authorList>
            <person name="Anantharaman K."/>
            <person name="Brown C.T."/>
            <person name="Hug L.A."/>
            <person name="Sharon I."/>
            <person name="Castelle C.J."/>
            <person name="Probst A.J."/>
            <person name="Thomas B.C."/>
            <person name="Singh A."/>
            <person name="Wilkins M.J."/>
            <person name="Karaoz U."/>
            <person name="Brodie E.L."/>
            <person name="Williams K.H."/>
            <person name="Hubbard S.S."/>
            <person name="Banfield J.F."/>
        </authorList>
    </citation>
    <scope>NUCLEOTIDE SEQUENCE [LARGE SCALE GENOMIC DNA]</scope>
</reference>
<dbReference type="Pfam" id="PF03161">
    <property type="entry name" value="LAGLIDADG_2"/>
    <property type="match status" value="1"/>
</dbReference>
<comment type="caution">
    <text evidence="2">The sequence shown here is derived from an EMBL/GenBank/DDBJ whole genome shotgun (WGS) entry which is preliminary data.</text>
</comment>
<dbReference type="Proteomes" id="UP000177996">
    <property type="component" value="Unassembled WGS sequence"/>
</dbReference>
<evidence type="ECO:0000259" key="1">
    <source>
        <dbReference type="Pfam" id="PF03161"/>
    </source>
</evidence>
<dbReference type="SUPFAM" id="SSF55608">
    <property type="entry name" value="Homing endonucleases"/>
    <property type="match status" value="1"/>
</dbReference>
<name>A0A1G2DAX4_9BACT</name>
<feature type="domain" description="Homing endonuclease LAGLIDADG" evidence="1">
    <location>
        <begin position="8"/>
        <end position="180"/>
    </location>
</feature>
<gene>
    <name evidence="2" type="ORF">A3D65_05585</name>
</gene>
<dbReference type="STRING" id="1798661.A3D65_05585"/>
<dbReference type="GO" id="GO:0004519">
    <property type="term" value="F:endonuclease activity"/>
    <property type="evidence" value="ECO:0007669"/>
    <property type="project" value="InterPro"/>
</dbReference>
<evidence type="ECO:0000313" key="2">
    <source>
        <dbReference type="EMBL" id="OGZ10693.1"/>
    </source>
</evidence>
<sequence length="205" mass="23880">MKLTKEQRAILTGTLLGDAFLQKTGKRNARLRLEHGAAQKEYLFWKAGEFSRLFQGKPVFVERVHPVTKRTYQYWRQQSNATPELGKWRKLFYPDGKKHIPPTLPDLLNQPIALAVWYMDDGYYYPKDHNSYLYLGRVAKEEAEIAAQAISRNFGVHARIYDKKQKGFALYFSPSETQKLHSIIRKHMLPLFQYKLSAVATQMSP</sequence>
<dbReference type="Gene3D" id="3.10.28.10">
    <property type="entry name" value="Homing endonucleases"/>
    <property type="match status" value="2"/>
</dbReference>